<dbReference type="EMBL" id="FNJQ01000007">
    <property type="protein sequence ID" value="SDP13052.1"/>
    <property type="molecule type" value="Genomic_DNA"/>
</dbReference>
<protein>
    <submittedName>
        <fullName evidence="2">HDIG domain-containing protein</fullName>
    </submittedName>
</protein>
<feature type="domain" description="HD" evidence="1">
    <location>
        <begin position="18"/>
        <end position="142"/>
    </location>
</feature>
<gene>
    <name evidence="2" type="ORF">SAMN05216366_10724</name>
</gene>
<dbReference type="Proteomes" id="UP000182412">
    <property type="component" value="Unassembled WGS sequence"/>
</dbReference>
<evidence type="ECO:0000259" key="1">
    <source>
        <dbReference type="Pfam" id="PF01966"/>
    </source>
</evidence>
<dbReference type="Gene3D" id="1.10.3210.10">
    <property type="entry name" value="Hypothetical protein af1432"/>
    <property type="match status" value="1"/>
</dbReference>
<accession>A0A1H0Q6N4</accession>
<proteinExistence type="predicted"/>
<dbReference type="Pfam" id="PF01966">
    <property type="entry name" value="HD"/>
    <property type="match status" value="1"/>
</dbReference>
<sequence length="143" mass="16083">MPADAQQLFYAMHPADQYHSLNVAKTAMHLSSEHPSVDSALLLRAALLHDVGRVQGDMDVMGKVLAVLVKHFFPQKARQLAEQQHGWLEHIMYVYYHHPEIGAFKLETIGMTEEAAIIRYHHVPAAGNEPLELVLLRAADELN</sequence>
<organism evidence="2 3">
    <name type="scientific">Selenomonas ruminantium</name>
    <dbReference type="NCBI Taxonomy" id="971"/>
    <lineage>
        <taxon>Bacteria</taxon>
        <taxon>Bacillati</taxon>
        <taxon>Bacillota</taxon>
        <taxon>Negativicutes</taxon>
        <taxon>Selenomonadales</taxon>
        <taxon>Selenomonadaceae</taxon>
        <taxon>Selenomonas</taxon>
    </lineage>
</organism>
<name>A0A1H0Q6N4_SELRU</name>
<dbReference type="NCBIfam" id="TIGR00277">
    <property type="entry name" value="HDIG"/>
    <property type="match status" value="1"/>
</dbReference>
<dbReference type="InterPro" id="IPR006674">
    <property type="entry name" value="HD_domain"/>
</dbReference>
<evidence type="ECO:0000313" key="3">
    <source>
        <dbReference type="Proteomes" id="UP000182412"/>
    </source>
</evidence>
<dbReference type="AlphaFoldDB" id="A0A1H0Q6N4"/>
<reference evidence="2 3" key="1">
    <citation type="submission" date="2016-10" db="EMBL/GenBank/DDBJ databases">
        <authorList>
            <person name="de Groot N.N."/>
        </authorList>
    </citation>
    <scope>NUCLEOTIDE SEQUENCE [LARGE SCALE GENOMIC DNA]</scope>
    <source>
        <strain evidence="2 3">S137</strain>
    </source>
</reference>
<dbReference type="InterPro" id="IPR006675">
    <property type="entry name" value="HDIG_dom"/>
</dbReference>
<dbReference type="SUPFAM" id="SSF109604">
    <property type="entry name" value="HD-domain/PDEase-like"/>
    <property type="match status" value="1"/>
</dbReference>
<evidence type="ECO:0000313" key="2">
    <source>
        <dbReference type="EMBL" id="SDP13052.1"/>
    </source>
</evidence>